<gene>
    <name evidence="1" type="ORF">OG442_14655</name>
</gene>
<keyword evidence="2" id="KW-1185">Reference proteome</keyword>
<sequence length="132" mass="14556">MTNEVEIRRGPEDGRYVLMVDDSQFHLLRRAVVVFSYQEESAAVRALVTGADDAVPGLARPLQLDASYDDVVPGPVELTFAQLHAVYGILTSLPTVDWAEEEFVERVGDFRESILRTARLLRSGLLGSGLPV</sequence>
<accession>A0ABZ2A1U0</accession>
<dbReference type="RefSeq" id="WP_329076330.1">
    <property type="nucleotide sequence ID" value="NZ_CP109495.1"/>
</dbReference>
<evidence type="ECO:0000313" key="1">
    <source>
        <dbReference type="EMBL" id="WUX52678.1"/>
    </source>
</evidence>
<dbReference type="EMBL" id="CP109495">
    <property type="protein sequence ID" value="WUX52678.1"/>
    <property type="molecule type" value="Genomic_DNA"/>
</dbReference>
<protein>
    <submittedName>
        <fullName evidence="1">Uncharacterized protein</fullName>
    </submittedName>
</protein>
<name>A0ABZ2A1U0_STRNV</name>
<dbReference type="Proteomes" id="UP001432209">
    <property type="component" value="Chromosome"/>
</dbReference>
<evidence type="ECO:0000313" key="2">
    <source>
        <dbReference type="Proteomes" id="UP001432209"/>
    </source>
</evidence>
<reference evidence="1" key="1">
    <citation type="submission" date="2022-10" db="EMBL/GenBank/DDBJ databases">
        <title>The complete genomes of actinobacterial strains from the NBC collection.</title>
        <authorList>
            <person name="Joergensen T.S."/>
            <person name="Alvarez Arevalo M."/>
            <person name="Sterndorff E.B."/>
            <person name="Faurdal D."/>
            <person name="Vuksanovic O."/>
            <person name="Mourched A.-S."/>
            <person name="Charusanti P."/>
            <person name="Shaw S."/>
            <person name="Blin K."/>
            <person name="Weber T."/>
        </authorList>
    </citation>
    <scope>NUCLEOTIDE SEQUENCE</scope>
    <source>
        <strain evidence="1">NBC_01432</strain>
    </source>
</reference>
<organism evidence="1 2">
    <name type="scientific">Streptomyces niveus</name>
    <name type="common">Streptomyces spheroides</name>
    <dbReference type="NCBI Taxonomy" id="193462"/>
    <lineage>
        <taxon>Bacteria</taxon>
        <taxon>Bacillati</taxon>
        <taxon>Actinomycetota</taxon>
        <taxon>Actinomycetes</taxon>
        <taxon>Kitasatosporales</taxon>
        <taxon>Streptomycetaceae</taxon>
        <taxon>Streptomyces</taxon>
    </lineage>
</organism>
<proteinExistence type="predicted"/>